<proteinExistence type="predicted"/>
<organism evidence="1">
    <name type="scientific">Anguilla anguilla</name>
    <name type="common">European freshwater eel</name>
    <name type="synonym">Muraena anguilla</name>
    <dbReference type="NCBI Taxonomy" id="7936"/>
    <lineage>
        <taxon>Eukaryota</taxon>
        <taxon>Metazoa</taxon>
        <taxon>Chordata</taxon>
        <taxon>Craniata</taxon>
        <taxon>Vertebrata</taxon>
        <taxon>Euteleostomi</taxon>
        <taxon>Actinopterygii</taxon>
        <taxon>Neopterygii</taxon>
        <taxon>Teleostei</taxon>
        <taxon>Anguilliformes</taxon>
        <taxon>Anguillidae</taxon>
        <taxon>Anguilla</taxon>
    </lineage>
</organism>
<sequence>MVYVSLLNITYPLQSLKTGLLDRHFFDASLLETS</sequence>
<name>A0A0E9QFY7_ANGAN</name>
<evidence type="ECO:0000313" key="1">
    <source>
        <dbReference type="EMBL" id="JAH15033.1"/>
    </source>
</evidence>
<reference evidence="1" key="2">
    <citation type="journal article" date="2015" name="Fish Shellfish Immunol.">
        <title>Early steps in the European eel (Anguilla anguilla)-Vibrio vulnificus interaction in the gills: Role of the RtxA13 toxin.</title>
        <authorList>
            <person name="Callol A."/>
            <person name="Pajuelo D."/>
            <person name="Ebbesson L."/>
            <person name="Teles M."/>
            <person name="MacKenzie S."/>
            <person name="Amaro C."/>
        </authorList>
    </citation>
    <scope>NUCLEOTIDE SEQUENCE</scope>
</reference>
<dbReference type="EMBL" id="GBXM01093544">
    <property type="protein sequence ID" value="JAH15033.1"/>
    <property type="molecule type" value="Transcribed_RNA"/>
</dbReference>
<accession>A0A0E9QFY7</accession>
<protein>
    <submittedName>
        <fullName evidence="1">Uncharacterized protein</fullName>
    </submittedName>
</protein>
<dbReference type="AlphaFoldDB" id="A0A0E9QFY7"/>
<reference evidence="1" key="1">
    <citation type="submission" date="2014-11" db="EMBL/GenBank/DDBJ databases">
        <authorList>
            <person name="Amaro Gonzalez C."/>
        </authorList>
    </citation>
    <scope>NUCLEOTIDE SEQUENCE</scope>
</reference>